<comment type="caution">
    <text evidence="4">The sequence shown here is derived from an EMBL/GenBank/DDBJ whole genome shotgun (WGS) entry which is preliminary data.</text>
</comment>
<dbReference type="PANTHER" id="PTHR23088:SF27">
    <property type="entry name" value="DEAMINATED GLUTATHIONE AMIDASE"/>
    <property type="match status" value="1"/>
</dbReference>
<dbReference type="SUPFAM" id="SSF56317">
    <property type="entry name" value="Carbon-nitrogen hydrolase"/>
    <property type="match status" value="1"/>
</dbReference>
<dbReference type="InterPro" id="IPR001110">
    <property type="entry name" value="UPF0012_CS"/>
</dbReference>
<dbReference type="InterPro" id="IPR036526">
    <property type="entry name" value="C-N_Hydrolase_sf"/>
</dbReference>
<dbReference type="Gene3D" id="3.60.110.10">
    <property type="entry name" value="Carbon-nitrogen hydrolase"/>
    <property type="match status" value="1"/>
</dbReference>
<feature type="compositionally biased region" description="Low complexity" evidence="2">
    <location>
        <begin position="298"/>
        <end position="311"/>
    </location>
</feature>
<dbReference type="PANTHER" id="PTHR23088">
    <property type="entry name" value="NITRILASE-RELATED"/>
    <property type="match status" value="1"/>
</dbReference>
<accession>A0A3A8ARP8</accession>
<dbReference type="AlphaFoldDB" id="A0A3A8ARP8"/>
<dbReference type="GO" id="GO:0016787">
    <property type="term" value="F:hydrolase activity"/>
    <property type="evidence" value="ECO:0007669"/>
    <property type="project" value="UniProtKB-KW"/>
</dbReference>
<feature type="region of interest" description="Disordered" evidence="2">
    <location>
        <begin position="272"/>
        <end position="321"/>
    </location>
</feature>
<dbReference type="RefSeq" id="WP_121168858.1">
    <property type="nucleotide sequence ID" value="NZ_RAPE01000006.1"/>
</dbReference>
<evidence type="ECO:0000256" key="1">
    <source>
        <dbReference type="ARBA" id="ARBA00010613"/>
    </source>
</evidence>
<dbReference type="Proteomes" id="UP000281128">
    <property type="component" value="Unassembled WGS sequence"/>
</dbReference>
<evidence type="ECO:0000313" key="5">
    <source>
        <dbReference type="Proteomes" id="UP000281128"/>
    </source>
</evidence>
<proteinExistence type="inferred from homology"/>
<evidence type="ECO:0000313" key="4">
    <source>
        <dbReference type="EMBL" id="RKF12706.1"/>
    </source>
</evidence>
<evidence type="ECO:0000256" key="2">
    <source>
        <dbReference type="SAM" id="MobiDB-lite"/>
    </source>
</evidence>
<dbReference type="OrthoDB" id="9803803at2"/>
<dbReference type="InterPro" id="IPR003010">
    <property type="entry name" value="C-N_Hydrolase"/>
</dbReference>
<protein>
    <submittedName>
        <fullName evidence="4">Carbon-nitrogen hydrolase family protein</fullName>
    </submittedName>
</protein>
<organism evidence="4 5">
    <name type="scientific">Roseovarius spongiae</name>
    <dbReference type="NCBI Taxonomy" id="2320272"/>
    <lineage>
        <taxon>Bacteria</taxon>
        <taxon>Pseudomonadati</taxon>
        <taxon>Pseudomonadota</taxon>
        <taxon>Alphaproteobacteria</taxon>
        <taxon>Rhodobacterales</taxon>
        <taxon>Roseobacteraceae</taxon>
        <taxon>Roseovarius</taxon>
    </lineage>
</organism>
<keyword evidence="4" id="KW-0378">Hydrolase</keyword>
<evidence type="ECO:0000259" key="3">
    <source>
        <dbReference type="PROSITE" id="PS50263"/>
    </source>
</evidence>
<dbReference type="PROSITE" id="PS01227">
    <property type="entry name" value="UPF0012"/>
    <property type="match status" value="1"/>
</dbReference>
<gene>
    <name evidence="4" type="ORF">D6850_17255</name>
</gene>
<keyword evidence="5" id="KW-1185">Reference proteome</keyword>
<dbReference type="Pfam" id="PF00795">
    <property type="entry name" value="CN_hydrolase"/>
    <property type="match status" value="1"/>
</dbReference>
<name>A0A3A8ARP8_9RHOB</name>
<dbReference type="CDD" id="cd07197">
    <property type="entry name" value="nitrilase"/>
    <property type="match status" value="1"/>
</dbReference>
<comment type="similarity">
    <text evidence="1">Belongs to the carbon-nitrogen hydrolase superfamily. NIT1/NIT2 family.</text>
</comment>
<sequence length="321" mass="35286">MTHMAVAGIQMHIGMRSNLAEMERRLDLLMYLYPWVEMVVFSELAADGPSPASAQPVGGPNELAFAKMARKHKLWLVAGSYFEKRDGAIYNTTPVLNPEGEIVTRYRKMFPFAPYEDATAPGDEFCVFDVPDVGRFGVSICYDLWFPEVTRTLTSMGAEVILNPVLAHFVDRPADLAIARATGAMFQCYVFHINGLLAGGNGYSQVIDPMGQVLHDGSTQDELIPIEVDFGLVRRQRERGIKNMGQPLKSFRDSKMRFGVYGPEFDRSYLDSLGPLQRPGRANAEPAVAPEPQPAPLQSPAAPEAGAGEPPANRPALTEDL</sequence>
<feature type="domain" description="CN hydrolase" evidence="3">
    <location>
        <begin position="4"/>
        <end position="230"/>
    </location>
</feature>
<dbReference type="EMBL" id="RAPE01000006">
    <property type="protein sequence ID" value="RKF12706.1"/>
    <property type="molecule type" value="Genomic_DNA"/>
</dbReference>
<dbReference type="PROSITE" id="PS50263">
    <property type="entry name" value="CN_HYDROLASE"/>
    <property type="match status" value="1"/>
</dbReference>
<reference evidence="4 5" key="1">
    <citation type="submission" date="2018-09" db="EMBL/GenBank/DDBJ databases">
        <title>Roseovarius spongiae sp. nov., isolated from a marine sponge.</title>
        <authorList>
            <person name="Zhuang L."/>
            <person name="Luo L."/>
        </authorList>
    </citation>
    <scope>NUCLEOTIDE SEQUENCE [LARGE SCALE GENOMIC DNA]</scope>
    <source>
        <strain evidence="4 5">HN-E21</strain>
    </source>
</reference>